<reference evidence="2 3" key="1">
    <citation type="journal article" date="2005" name="Arch. Microbiol.">
        <title>The genome sequence of an anaerobic aromatic-degrading denitrifying bacterium, strain EbN1.</title>
        <authorList>
            <person name="Rabus R."/>
            <person name="Kube M."/>
            <person name="Heider J."/>
            <person name="Beck A."/>
            <person name="Heitmann K."/>
            <person name="Widdel F."/>
            <person name="Reinhardt R."/>
        </authorList>
    </citation>
    <scope>NUCLEOTIDE SEQUENCE [LARGE SCALE GENOMIC DNA]</scope>
    <source>
        <strain evidence="2 3">EbN1</strain>
    </source>
</reference>
<evidence type="ECO:0000313" key="3">
    <source>
        <dbReference type="Proteomes" id="UP000006552"/>
    </source>
</evidence>
<sequence length="87" mass="9747">MLGSIRAASLRSLPVGGREARPPPYRKHAIEQVIDGAPIRFRPGQRPLQEADDREAQARPVTTLGRIDMSAQKDIPDGQRRRHRDGE</sequence>
<dbReference type="KEGG" id="eba:ebA5608"/>
<dbReference type="EMBL" id="CR555306">
    <property type="protein sequence ID" value="CAI09318.1"/>
    <property type="molecule type" value="Genomic_DNA"/>
</dbReference>
<evidence type="ECO:0000256" key="1">
    <source>
        <dbReference type="SAM" id="MobiDB-lite"/>
    </source>
</evidence>
<protein>
    <submittedName>
        <fullName evidence="2">Uncharacterized protein</fullName>
    </submittedName>
</protein>
<dbReference type="HOGENOM" id="CLU_2476616_0_0_4"/>
<feature type="compositionally biased region" description="Basic and acidic residues" evidence="1">
    <location>
        <begin position="74"/>
        <end position="87"/>
    </location>
</feature>
<dbReference type="Proteomes" id="UP000006552">
    <property type="component" value="Chromosome"/>
</dbReference>
<gene>
    <name evidence="2" type="ORF">ebA5608</name>
</gene>
<organism evidence="2 3">
    <name type="scientific">Aromatoleum aromaticum (strain DSM 19018 / LMG 30748 / EbN1)</name>
    <name type="common">Azoarcus sp. (strain EbN1)</name>
    <dbReference type="NCBI Taxonomy" id="76114"/>
    <lineage>
        <taxon>Bacteria</taxon>
        <taxon>Pseudomonadati</taxon>
        <taxon>Pseudomonadota</taxon>
        <taxon>Betaproteobacteria</taxon>
        <taxon>Rhodocyclales</taxon>
        <taxon>Rhodocyclaceae</taxon>
        <taxon>Aromatoleum</taxon>
    </lineage>
</organism>
<proteinExistence type="predicted"/>
<feature type="region of interest" description="Disordered" evidence="1">
    <location>
        <begin position="41"/>
        <end position="87"/>
    </location>
</feature>
<evidence type="ECO:0000313" key="2">
    <source>
        <dbReference type="EMBL" id="CAI09318.1"/>
    </source>
</evidence>
<dbReference type="AlphaFoldDB" id="Q5P046"/>
<feature type="region of interest" description="Disordered" evidence="1">
    <location>
        <begin position="1"/>
        <end position="26"/>
    </location>
</feature>
<name>Q5P046_AROAE</name>
<accession>Q5P046</accession>
<keyword evidence="3" id="KW-1185">Reference proteome</keyword>